<dbReference type="InterPro" id="IPR004437">
    <property type="entry name" value="ParB/RepB/Spo0J"/>
</dbReference>
<evidence type="ECO:0000256" key="1">
    <source>
        <dbReference type="ARBA" id="ARBA00006295"/>
    </source>
</evidence>
<evidence type="ECO:0000313" key="6">
    <source>
        <dbReference type="EMBL" id="AZZ40577.1"/>
    </source>
</evidence>
<dbReference type="GO" id="GO:0045881">
    <property type="term" value="P:positive regulation of sporulation resulting in formation of a cellular spore"/>
    <property type="evidence" value="ECO:0007669"/>
    <property type="project" value="TreeGrafter"/>
</dbReference>
<evidence type="ECO:0000313" key="7">
    <source>
        <dbReference type="Proteomes" id="UP000285875"/>
    </source>
</evidence>
<dbReference type="InterPro" id="IPR050336">
    <property type="entry name" value="Chromosome_partition/occlusion"/>
</dbReference>
<dbReference type="CDD" id="cd16393">
    <property type="entry name" value="SPO0J_N"/>
    <property type="match status" value="1"/>
</dbReference>
<feature type="compositionally biased region" description="Basic and acidic residues" evidence="4">
    <location>
        <begin position="84"/>
        <end position="102"/>
    </location>
</feature>
<dbReference type="InterPro" id="IPR003115">
    <property type="entry name" value="ParB_N"/>
</dbReference>
<proteinExistence type="inferred from homology"/>
<dbReference type="Gene3D" id="1.10.10.2830">
    <property type="match status" value="1"/>
</dbReference>
<feature type="region of interest" description="Disordered" evidence="4">
    <location>
        <begin position="1"/>
        <end position="133"/>
    </location>
</feature>
<dbReference type="Pfam" id="PF17762">
    <property type="entry name" value="HTH_ParB"/>
    <property type="match status" value="1"/>
</dbReference>
<dbReference type="AlphaFoldDB" id="A0A3T0S2J8"/>
<sequence length="382" mass="42186">MASKHQGGLGRGFGEFFQPSAPVDTKPVEPIPDSTVTKADTDAATLTRPSGHEDAAGRTPEETETTGSSTDSHADQQNGSRASELAHDQADAALEEPHRDGGSETEGTELVDGSRLQSVAVNKIHPNPRQPRRTFDEEALLELSESIAEVGLLQPVVVRPEGDSYELVMGERRWRATRLAGLERIPAIVRTTESKDLLRDALLENLHRTQLNPLEEAAAYRQLLDDFECTQDELSRRIKRSRSQIANTLRLMRLPRPVQRHLIDGYLTAGHARALLGAKDAEDQVSIAEKIVDEGLTVRATETLVKSVNDSKTTVKPHIRRKPGSDEVALQLATRLADVYDTEVKVKRRKGRGTITLGFEDDNDLDRLMGILERTQEPATDH</sequence>
<dbReference type="InterPro" id="IPR041468">
    <property type="entry name" value="HTH_ParB/Spo0J"/>
</dbReference>
<dbReference type="GO" id="GO:0003677">
    <property type="term" value="F:DNA binding"/>
    <property type="evidence" value="ECO:0007669"/>
    <property type="project" value="UniProtKB-KW"/>
</dbReference>
<comment type="similarity">
    <text evidence="1">Belongs to the ParB family.</text>
</comment>
<dbReference type="SUPFAM" id="SSF109709">
    <property type="entry name" value="KorB DNA-binding domain-like"/>
    <property type="match status" value="1"/>
</dbReference>
<dbReference type="Gene3D" id="3.90.1530.30">
    <property type="match status" value="1"/>
</dbReference>
<dbReference type="PANTHER" id="PTHR33375:SF1">
    <property type="entry name" value="CHROMOSOME-PARTITIONING PROTEIN PARB-RELATED"/>
    <property type="match status" value="1"/>
</dbReference>
<feature type="domain" description="ParB-like N-terminal" evidence="5">
    <location>
        <begin position="117"/>
        <end position="206"/>
    </location>
</feature>
<dbReference type="SUPFAM" id="SSF110849">
    <property type="entry name" value="ParB/Sulfiredoxin"/>
    <property type="match status" value="1"/>
</dbReference>
<protein>
    <submittedName>
        <fullName evidence="6">Chromosome partitioning protein ParB</fullName>
    </submittedName>
</protein>
<dbReference type="Pfam" id="PF02195">
    <property type="entry name" value="ParB_N"/>
    <property type="match status" value="1"/>
</dbReference>
<dbReference type="FunFam" id="1.10.10.2830:FF:000001">
    <property type="entry name" value="Chromosome partitioning protein ParB"/>
    <property type="match status" value="1"/>
</dbReference>
<dbReference type="GO" id="GO:0005694">
    <property type="term" value="C:chromosome"/>
    <property type="evidence" value="ECO:0007669"/>
    <property type="project" value="TreeGrafter"/>
</dbReference>
<dbReference type="InterPro" id="IPR036086">
    <property type="entry name" value="ParB/Sulfiredoxin_sf"/>
</dbReference>
<evidence type="ECO:0000256" key="4">
    <source>
        <dbReference type="SAM" id="MobiDB-lite"/>
    </source>
</evidence>
<dbReference type="GO" id="GO:0007059">
    <property type="term" value="P:chromosome segregation"/>
    <property type="evidence" value="ECO:0007669"/>
    <property type="project" value="UniProtKB-KW"/>
</dbReference>
<dbReference type="FunFam" id="3.90.1530.30:FF:000001">
    <property type="entry name" value="Chromosome partitioning protein ParB"/>
    <property type="match status" value="1"/>
</dbReference>
<feature type="compositionally biased region" description="Basic and acidic residues" evidence="4">
    <location>
        <begin position="50"/>
        <end position="61"/>
    </location>
</feature>
<dbReference type="KEGG" id="aji:C0Z10_13455"/>
<name>A0A3T0S2J8_9ACTN</name>
<evidence type="ECO:0000256" key="3">
    <source>
        <dbReference type="ARBA" id="ARBA00023125"/>
    </source>
</evidence>
<dbReference type="NCBIfam" id="TIGR00180">
    <property type="entry name" value="parB_part"/>
    <property type="match status" value="1"/>
</dbReference>
<gene>
    <name evidence="6" type="ORF">C0Z10_13455</name>
</gene>
<keyword evidence="2" id="KW-0159">Chromosome partition</keyword>
<dbReference type="PANTHER" id="PTHR33375">
    <property type="entry name" value="CHROMOSOME-PARTITIONING PROTEIN PARB-RELATED"/>
    <property type="match status" value="1"/>
</dbReference>
<dbReference type="EMBL" id="CP025570">
    <property type="protein sequence ID" value="AZZ40577.1"/>
    <property type="molecule type" value="Genomic_DNA"/>
</dbReference>
<evidence type="ECO:0000259" key="5">
    <source>
        <dbReference type="SMART" id="SM00470"/>
    </source>
</evidence>
<dbReference type="SMART" id="SM00470">
    <property type="entry name" value="ParB"/>
    <property type="match status" value="1"/>
</dbReference>
<accession>A0A3T0S2J8</accession>
<evidence type="ECO:0000256" key="2">
    <source>
        <dbReference type="ARBA" id="ARBA00022829"/>
    </source>
</evidence>
<organism evidence="6 7">
    <name type="scientific">Acidipropionibacterium jensenii</name>
    <dbReference type="NCBI Taxonomy" id="1749"/>
    <lineage>
        <taxon>Bacteria</taxon>
        <taxon>Bacillati</taxon>
        <taxon>Actinomycetota</taxon>
        <taxon>Actinomycetes</taxon>
        <taxon>Propionibacteriales</taxon>
        <taxon>Propionibacteriaceae</taxon>
        <taxon>Acidipropionibacterium</taxon>
    </lineage>
</organism>
<keyword evidence="3" id="KW-0238">DNA-binding</keyword>
<reference evidence="7" key="1">
    <citation type="submission" date="2017-12" db="EMBL/GenBank/DDBJ databases">
        <title>Whole genome sequencing of Acidipropionibacterium jensenii strains JS279 and JS280.</title>
        <authorList>
            <person name="Deptula P."/>
            <person name="Laine P."/>
            <person name="Smolander O.-P."/>
            <person name="Paulin L."/>
            <person name="Auvinen P."/>
            <person name="Varmanen P."/>
        </authorList>
    </citation>
    <scope>NUCLEOTIDE SEQUENCE [LARGE SCALE GENOMIC DNA]</scope>
    <source>
        <strain evidence="7">JS280</strain>
    </source>
</reference>
<dbReference type="Proteomes" id="UP000285875">
    <property type="component" value="Chromosome"/>
</dbReference>